<dbReference type="EMBL" id="BMIB01000001">
    <property type="protein sequence ID" value="GGH61811.1"/>
    <property type="molecule type" value="Genomic_DNA"/>
</dbReference>
<dbReference type="Proteomes" id="UP000627292">
    <property type="component" value="Unassembled WGS sequence"/>
</dbReference>
<dbReference type="InterPro" id="IPR003594">
    <property type="entry name" value="HATPase_dom"/>
</dbReference>
<dbReference type="InterPro" id="IPR005467">
    <property type="entry name" value="His_kinase_dom"/>
</dbReference>
<name>A0A917IT67_9BACT</name>
<feature type="domain" description="Histidine kinase" evidence="10">
    <location>
        <begin position="543"/>
        <end position="631"/>
    </location>
</feature>
<keyword evidence="3" id="KW-0808">Transferase</keyword>
<dbReference type="InterPro" id="IPR036890">
    <property type="entry name" value="HATPase_C_sf"/>
</dbReference>
<evidence type="ECO:0000256" key="8">
    <source>
        <dbReference type="ARBA" id="ARBA00023136"/>
    </source>
</evidence>
<proteinExistence type="predicted"/>
<evidence type="ECO:0000256" key="3">
    <source>
        <dbReference type="ARBA" id="ARBA00022679"/>
    </source>
</evidence>
<dbReference type="Pfam" id="PF02518">
    <property type="entry name" value="HATPase_c"/>
    <property type="match status" value="1"/>
</dbReference>
<keyword evidence="5 11" id="KW-0418">Kinase</keyword>
<evidence type="ECO:0000256" key="9">
    <source>
        <dbReference type="SAM" id="Phobius"/>
    </source>
</evidence>
<dbReference type="SUPFAM" id="SSF48452">
    <property type="entry name" value="TPR-like"/>
    <property type="match status" value="1"/>
</dbReference>
<keyword evidence="4 9" id="KW-0812">Transmembrane</keyword>
<dbReference type="SUPFAM" id="SSF55874">
    <property type="entry name" value="ATPase domain of HSP90 chaperone/DNA topoisomerase II/histidine kinase"/>
    <property type="match status" value="1"/>
</dbReference>
<keyword evidence="7" id="KW-0902">Two-component regulatory system</keyword>
<dbReference type="SMART" id="SM00387">
    <property type="entry name" value="HATPase_c"/>
    <property type="match status" value="1"/>
</dbReference>
<feature type="transmembrane region" description="Helical" evidence="9">
    <location>
        <begin position="378"/>
        <end position="398"/>
    </location>
</feature>
<keyword evidence="6 9" id="KW-1133">Transmembrane helix</keyword>
<evidence type="ECO:0000256" key="6">
    <source>
        <dbReference type="ARBA" id="ARBA00022989"/>
    </source>
</evidence>
<keyword evidence="8 9" id="KW-0472">Membrane</keyword>
<dbReference type="Pfam" id="PF07730">
    <property type="entry name" value="HisKA_3"/>
    <property type="match status" value="1"/>
</dbReference>
<dbReference type="InterPro" id="IPR050482">
    <property type="entry name" value="Sensor_HK_TwoCompSys"/>
</dbReference>
<dbReference type="AlphaFoldDB" id="A0A917IT67"/>
<organism evidence="11 12">
    <name type="scientific">Filimonas zeae</name>
    <dbReference type="NCBI Taxonomy" id="1737353"/>
    <lineage>
        <taxon>Bacteria</taxon>
        <taxon>Pseudomonadati</taxon>
        <taxon>Bacteroidota</taxon>
        <taxon>Chitinophagia</taxon>
        <taxon>Chitinophagales</taxon>
        <taxon>Chitinophagaceae</taxon>
        <taxon>Filimonas</taxon>
    </lineage>
</organism>
<evidence type="ECO:0000256" key="7">
    <source>
        <dbReference type="ARBA" id="ARBA00023012"/>
    </source>
</evidence>
<gene>
    <name evidence="11" type="ORF">GCM10011379_11150</name>
</gene>
<dbReference type="Pfam" id="PF13424">
    <property type="entry name" value="TPR_12"/>
    <property type="match status" value="1"/>
</dbReference>
<dbReference type="InterPro" id="IPR019734">
    <property type="entry name" value="TPR_rpt"/>
</dbReference>
<dbReference type="Gene3D" id="3.30.565.10">
    <property type="entry name" value="Histidine kinase-like ATPase, C-terminal domain"/>
    <property type="match status" value="1"/>
</dbReference>
<sequence length="631" mass="70643">MAKGQSNGPDSLLQQLTKAREDTNKVHTFYALSDIYETAEPAKAIGYVREGLALSKKLAFEAGVGKGYRNLAYIYSFQAVYDSLVYYSQLAYEIALKNADTLRIGVSLFNMGEGYKLQGDYEKGIEYTLRGVNMLEGKGYTNYEAALYAGLQSSYQMLKQYDKSVEYALKAMEAGRKLENKTSLLTSMVNLANCYEEMKQIARSEALYHEAIPLAQKLNNASIEATIYEGLFDIALQQKRYADAGEYVNKSLQLYTGIDNRNGVAMAHCNMALYHMCLKNFPQAIASAREGWRMAQENQLRDKEGEAAAILGTVYLAAHNFDSAFRYEDVSKRLTEQVFTEALTHKEAEMRVKYETEKKEAQILQQQSTLQQRKTMNYLLAGIAITLLVIATLGYRNFKHRQTIQQQKINELETEKQLAATEAILQGEEQERTRLAKDLHDGLGGMLSGIKHSFSNMKENLVMTPENAQAFERGIDMLDSSIKEMRRVAHNMMPEILLQYGLNTALKELCLEMDRSTPLQVTYQPIDMDTVQFGQSLSVTAYRVVQELANNVLKHAHATTLLVQAQASREDNILQLTVEDNGKGLDIAALAKSAGMGWKSIRNRIELVHGKIDAGAAQGNGTSVLIEIPLS</sequence>
<protein>
    <submittedName>
        <fullName evidence="11">Two-component sensor histidine kinase</fullName>
    </submittedName>
</protein>
<dbReference type="CDD" id="cd16917">
    <property type="entry name" value="HATPase_UhpB-NarQ-NarX-like"/>
    <property type="match status" value="1"/>
</dbReference>
<keyword evidence="2" id="KW-1003">Cell membrane</keyword>
<dbReference type="InterPro" id="IPR011990">
    <property type="entry name" value="TPR-like_helical_dom_sf"/>
</dbReference>
<evidence type="ECO:0000256" key="4">
    <source>
        <dbReference type="ARBA" id="ARBA00022692"/>
    </source>
</evidence>
<evidence type="ECO:0000313" key="12">
    <source>
        <dbReference type="Proteomes" id="UP000627292"/>
    </source>
</evidence>
<dbReference type="GO" id="GO:0005886">
    <property type="term" value="C:plasma membrane"/>
    <property type="evidence" value="ECO:0007669"/>
    <property type="project" value="UniProtKB-SubCell"/>
</dbReference>
<evidence type="ECO:0000259" key="10">
    <source>
        <dbReference type="PROSITE" id="PS50109"/>
    </source>
</evidence>
<dbReference type="InterPro" id="IPR011712">
    <property type="entry name" value="Sig_transdc_His_kin_sub3_dim/P"/>
</dbReference>
<accession>A0A917IT67</accession>
<dbReference type="Gene3D" id="1.25.40.10">
    <property type="entry name" value="Tetratricopeptide repeat domain"/>
    <property type="match status" value="2"/>
</dbReference>
<evidence type="ECO:0000256" key="5">
    <source>
        <dbReference type="ARBA" id="ARBA00022777"/>
    </source>
</evidence>
<comment type="caution">
    <text evidence="11">The sequence shown here is derived from an EMBL/GenBank/DDBJ whole genome shotgun (WGS) entry which is preliminary data.</text>
</comment>
<comment type="subcellular location">
    <subcellularLocation>
        <location evidence="1">Cell membrane</location>
        <topology evidence="1">Multi-pass membrane protein</topology>
    </subcellularLocation>
</comment>
<dbReference type="PANTHER" id="PTHR24421">
    <property type="entry name" value="NITRATE/NITRITE SENSOR PROTEIN NARX-RELATED"/>
    <property type="match status" value="1"/>
</dbReference>
<keyword evidence="12" id="KW-1185">Reference proteome</keyword>
<dbReference type="SMART" id="SM00028">
    <property type="entry name" value="TPR"/>
    <property type="match status" value="4"/>
</dbReference>
<reference evidence="11" key="1">
    <citation type="journal article" date="2014" name="Int. J. Syst. Evol. Microbiol.">
        <title>Complete genome sequence of Corynebacterium casei LMG S-19264T (=DSM 44701T), isolated from a smear-ripened cheese.</title>
        <authorList>
            <consortium name="US DOE Joint Genome Institute (JGI-PGF)"/>
            <person name="Walter F."/>
            <person name="Albersmeier A."/>
            <person name="Kalinowski J."/>
            <person name="Ruckert C."/>
        </authorList>
    </citation>
    <scope>NUCLEOTIDE SEQUENCE</scope>
    <source>
        <strain evidence="11">CGMCC 1.15290</strain>
    </source>
</reference>
<dbReference type="PANTHER" id="PTHR24421:SF37">
    <property type="entry name" value="SENSOR HISTIDINE KINASE NARS"/>
    <property type="match status" value="1"/>
</dbReference>
<dbReference type="GO" id="GO:0000155">
    <property type="term" value="F:phosphorelay sensor kinase activity"/>
    <property type="evidence" value="ECO:0007669"/>
    <property type="project" value="InterPro"/>
</dbReference>
<reference evidence="11" key="2">
    <citation type="submission" date="2020-09" db="EMBL/GenBank/DDBJ databases">
        <authorList>
            <person name="Sun Q."/>
            <person name="Zhou Y."/>
        </authorList>
    </citation>
    <scope>NUCLEOTIDE SEQUENCE</scope>
    <source>
        <strain evidence="11">CGMCC 1.15290</strain>
    </source>
</reference>
<dbReference type="PROSITE" id="PS50109">
    <property type="entry name" value="HIS_KIN"/>
    <property type="match status" value="1"/>
</dbReference>
<evidence type="ECO:0000256" key="1">
    <source>
        <dbReference type="ARBA" id="ARBA00004651"/>
    </source>
</evidence>
<dbReference type="SUPFAM" id="SSF81901">
    <property type="entry name" value="HCP-like"/>
    <property type="match status" value="1"/>
</dbReference>
<evidence type="ECO:0000313" key="11">
    <source>
        <dbReference type="EMBL" id="GGH61811.1"/>
    </source>
</evidence>
<dbReference type="GO" id="GO:0046983">
    <property type="term" value="F:protein dimerization activity"/>
    <property type="evidence" value="ECO:0007669"/>
    <property type="project" value="InterPro"/>
</dbReference>
<evidence type="ECO:0000256" key="2">
    <source>
        <dbReference type="ARBA" id="ARBA00022475"/>
    </source>
</evidence>
<dbReference type="Gene3D" id="1.20.5.1930">
    <property type="match status" value="1"/>
</dbReference>